<evidence type="ECO:0000256" key="1">
    <source>
        <dbReference type="ARBA" id="ARBA00001946"/>
    </source>
</evidence>
<dbReference type="SUPFAM" id="SSF55811">
    <property type="entry name" value="Nudix"/>
    <property type="match status" value="1"/>
</dbReference>
<dbReference type="OrthoDB" id="4247482at2"/>
<dbReference type="PANTHER" id="PTHR43046:SF12">
    <property type="entry name" value="GDP-MANNOSE MANNOSYL HYDROLASE"/>
    <property type="match status" value="1"/>
</dbReference>
<dbReference type="RefSeq" id="WP_075126496.1">
    <property type="nucleotide sequence ID" value="NZ_MSIE01000028.1"/>
</dbReference>
<sequence>MSEGEPVALVARSAAGALFLDGVGRVLIVEPTYKPNWEIPGGMLEVGETPSQACVREVAEELGLTLVPGRLLVVDWAPHPVFGDRVLFVFDGGTLDSAQLAAIVLQAEELASYALVEPGAVGTRLIPRLARRVSAALEAREDGTTRYLEHGRPVG</sequence>
<dbReference type="PROSITE" id="PS51462">
    <property type="entry name" value="NUDIX"/>
    <property type="match status" value="1"/>
</dbReference>
<organism evidence="7 8">
    <name type="scientific">Actinophytocola xanthii</name>
    <dbReference type="NCBI Taxonomy" id="1912961"/>
    <lineage>
        <taxon>Bacteria</taxon>
        <taxon>Bacillati</taxon>
        <taxon>Actinomycetota</taxon>
        <taxon>Actinomycetes</taxon>
        <taxon>Pseudonocardiales</taxon>
        <taxon>Pseudonocardiaceae</taxon>
    </lineage>
</organism>
<evidence type="ECO:0000256" key="4">
    <source>
        <dbReference type="ARBA" id="ARBA00022842"/>
    </source>
</evidence>
<accession>A0A1Q8CQD6</accession>
<dbReference type="InterPro" id="IPR015797">
    <property type="entry name" value="NUDIX_hydrolase-like_dom_sf"/>
</dbReference>
<evidence type="ECO:0000256" key="2">
    <source>
        <dbReference type="ARBA" id="ARBA00005582"/>
    </source>
</evidence>
<dbReference type="InterPro" id="IPR020084">
    <property type="entry name" value="NUDIX_hydrolase_CS"/>
</dbReference>
<proteinExistence type="inferred from homology"/>
<dbReference type="Gene3D" id="3.90.79.10">
    <property type="entry name" value="Nucleoside Triphosphate Pyrophosphohydrolase"/>
    <property type="match status" value="1"/>
</dbReference>
<comment type="caution">
    <text evidence="7">The sequence shown here is derived from an EMBL/GenBank/DDBJ whole genome shotgun (WGS) entry which is preliminary data.</text>
</comment>
<reference evidence="7 8" key="1">
    <citation type="submission" date="2016-12" db="EMBL/GenBank/DDBJ databases">
        <title>The draft genome sequence of Actinophytocola sp. 11-183.</title>
        <authorList>
            <person name="Wang W."/>
            <person name="Yuan L."/>
        </authorList>
    </citation>
    <scope>NUCLEOTIDE SEQUENCE [LARGE SCALE GENOMIC DNA]</scope>
    <source>
        <strain evidence="7 8">11-183</strain>
    </source>
</reference>
<gene>
    <name evidence="7" type="ORF">BU204_16085</name>
</gene>
<keyword evidence="3 5" id="KW-0378">Hydrolase</keyword>
<comment type="similarity">
    <text evidence="2 5">Belongs to the Nudix hydrolase family.</text>
</comment>
<keyword evidence="8" id="KW-1185">Reference proteome</keyword>
<dbReference type="CDD" id="cd18876">
    <property type="entry name" value="NUDIX_Hydrolase"/>
    <property type="match status" value="1"/>
</dbReference>
<dbReference type="PRINTS" id="PR00502">
    <property type="entry name" value="NUDIXFAMILY"/>
</dbReference>
<dbReference type="PANTHER" id="PTHR43046">
    <property type="entry name" value="GDP-MANNOSE MANNOSYL HYDROLASE"/>
    <property type="match status" value="1"/>
</dbReference>
<dbReference type="EMBL" id="MSIE01000028">
    <property type="protein sequence ID" value="OLF16572.1"/>
    <property type="molecule type" value="Genomic_DNA"/>
</dbReference>
<evidence type="ECO:0000259" key="6">
    <source>
        <dbReference type="PROSITE" id="PS51462"/>
    </source>
</evidence>
<dbReference type="Proteomes" id="UP000185596">
    <property type="component" value="Unassembled WGS sequence"/>
</dbReference>
<dbReference type="GO" id="GO:0016787">
    <property type="term" value="F:hydrolase activity"/>
    <property type="evidence" value="ECO:0007669"/>
    <property type="project" value="UniProtKB-KW"/>
</dbReference>
<dbReference type="PROSITE" id="PS00893">
    <property type="entry name" value="NUDIX_BOX"/>
    <property type="match status" value="1"/>
</dbReference>
<feature type="domain" description="Nudix hydrolase" evidence="6">
    <location>
        <begin position="10"/>
        <end position="138"/>
    </location>
</feature>
<evidence type="ECO:0000256" key="5">
    <source>
        <dbReference type="RuleBase" id="RU003476"/>
    </source>
</evidence>
<evidence type="ECO:0000313" key="8">
    <source>
        <dbReference type="Proteomes" id="UP000185596"/>
    </source>
</evidence>
<dbReference type="InterPro" id="IPR000086">
    <property type="entry name" value="NUDIX_hydrolase_dom"/>
</dbReference>
<name>A0A1Q8CQD6_9PSEU</name>
<dbReference type="STRING" id="1912961.BU204_16085"/>
<protein>
    <submittedName>
        <fullName evidence="7">NUDIX hydrolase</fullName>
    </submittedName>
</protein>
<dbReference type="InterPro" id="IPR020476">
    <property type="entry name" value="Nudix_hydrolase"/>
</dbReference>
<dbReference type="AlphaFoldDB" id="A0A1Q8CQD6"/>
<dbReference type="Pfam" id="PF00293">
    <property type="entry name" value="NUDIX"/>
    <property type="match status" value="1"/>
</dbReference>
<comment type="cofactor">
    <cofactor evidence="1">
        <name>Mg(2+)</name>
        <dbReference type="ChEBI" id="CHEBI:18420"/>
    </cofactor>
</comment>
<keyword evidence="4" id="KW-0460">Magnesium</keyword>
<evidence type="ECO:0000256" key="3">
    <source>
        <dbReference type="ARBA" id="ARBA00022801"/>
    </source>
</evidence>
<evidence type="ECO:0000313" key="7">
    <source>
        <dbReference type="EMBL" id="OLF16572.1"/>
    </source>
</evidence>